<organism evidence="1 2">
    <name type="scientific">Selenomonas ruminantium</name>
    <dbReference type="NCBI Taxonomy" id="971"/>
    <lineage>
        <taxon>Bacteria</taxon>
        <taxon>Bacillati</taxon>
        <taxon>Bacillota</taxon>
        <taxon>Negativicutes</taxon>
        <taxon>Selenomonadales</taxon>
        <taxon>Selenomonadaceae</taxon>
        <taxon>Selenomonas</taxon>
    </lineage>
</organism>
<dbReference type="Proteomes" id="UP000182412">
    <property type="component" value="Unassembled WGS sequence"/>
</dbReference>
<reference evidence="1 2" key="1">
    <citation type="submission" date="2016-10" db="EMBL/GenBank/DDBJ databases">
        <authorList>
            <person name="de Groot N.N."/>
        </authorList>
    </citation>
    <scope>NUCLEOTIDE SEQUENCE [LARGE SCALE GENOMIC DNA]</scope>
    <source>
        <strain evidence="1 2">S137</strain>
    </source>
</reference>
<gene>
    <name evidence="1" type="ORF">SAMN05216366_1572</name>
</gene>
<sequence length="103" mass="11530">MITIAELKTGVIFGDNNTCEYVYMPASEIGVENPLCVYENNGQRSDVDLSEALRLIRVRALRQASCFRKHFLLNLRPLPNLDGRGRSLEMGNVTIGEGDISWS</sequence>
<accession>A0A1H0VIH1</accession>
<name>A0A1H0VIH1_SELRU</name>
<evidence type="ECO:0000313" key="1">
    <source>
        <dbReference type="EMBL" id="SDP78250.1"/>
    </source>
</evidence>
<evidence type="ECO:0000313" key="2">
    <source>
        <dbReference type="Proteomes" id="UP000182412"/>
    </source>
</evidence>
<dbReference type="EMBL" id="FNJQ01000057">
    <property type="protein sequence ID" value="SDP78250.1"/>
    <property type="molecule type" value="Genomic_DNA"/>
</dbReference>
<protein>
    <submittedName>
        <fullName evidence="1">Uncharacterized protein</fullName>
    </submittedName>
</protein>
<proteinExistence type="predicted"/>
<dbReference type="AlphaFoldDB" id="A0A1H0VIH1"/>